<dbReference type="HAMAP" id="MF_01074">
    <property type="entry name" value="LarC"/>
    <property type="match status" value="1"/>
</dbReference>
<evidence type="ECO:0000313" key="3">
    <source>
        <dbReference type="EMBL" id="OEG70780.1"/>
    </source>
</evidence>
<name>A0A1E5IJU8_ENDTX</name>
<evidence type="ECO:0000256" key="2">
    <source>
        <dbReference type="HAMAP-Rule" id="MF_01074"/>
    </source>
</evidence>
<comment type="caution">
    <text evidence="3">The sequence shown here is derived from an EMBL/GenBank/DDBJ whole genome shotgun (WGS) entry which is preliminary data.</text>
</comment>
<dbReference type="PANTHER" id="PTHR36566:SF1">
    <property type="entry name" value="PYRIDINIUM-3,5-BISTHIOCARBOXYLIC ACID MONONUCLEOTIDE NICKEL INSERTION PROTEIN"/>
    <property type="match status" value="1"/>
</dbReference>
<dbReference type="InterPro" id="IPR002822">
    <property type="entry name" value="Ni_insertion"/>
</dbReference>
<dbReference type="EMBL" id="LNVX01000291">
    <property type="protein sequence ID" value="OEG70780.1"/>
    <property type="molecule type" value="Genomic_DNA"/>
</dbReference>
<evidence type="ECO:0000313" key="4">
    <source>
        <dbReference type="Proteomes" id="UP000095237"/>
    </source>
</evidence>
<comment type="similarity">
    <text evidence="2">Belongs to the LarC family.</text>
</comment>
<dbReference type="PANTHER" id="PTHR36566">
    <property type="entry name" value="NICKEL INSERTION PROTEIN-RELATED"/>
    <property type="match status" value="1"/>
</dbReference>
<dbReference type="AlphaFoldDB" id="A0A1E5IJU8"/>
<dbReference type="Proteomes" id="UP000095237">
    <property type="component" value="Unassembled WGS sequence"/>
</dbReference>
<accession>A0A1E5IJU8</accession>
<protein>
    <recommendedName>
        <fullName evidence="2">Putative nickel insertion protein</fullName>
    </recommendedName>
</protein>
<reference evidence="3 4" key="1">
    <citation type="submission" date="2015-11" db="EMBL/GenBank/DDBJ databases">
        <title>Evidence for parallel genomic evolution in an endosymbiosis of termite gut flagellates.</title>
        <authorList>
            <person name="Zheng H."/>
        </authorList>
    </citation>
    <scope>NUCLEOTIDE SEQUENCE [LARGE SCALE GENOMIC DNA]</scope>
    <source>
        <strain evidence="3 4">CET450</strain>
    </source>
</reference>
<dbReference type="GO" id="GO:0016151">
    <property type="term" value="F:nickel cation binding"/>
    <property type="evidence" value="ECO:0007669"/>
    <property type="project" value="UniProtKB-UniRule"/>
</dbReference>
<sequence>MKTLYLECAMGAAGNMLTAALLELVNDKADFLKQINSIGIPGLKVDMESVVKCGISGTHIRVSINGTEESCTDADILKYSHTNFEKIEDIITRLSVSQKVKDNALSIYMLIAGAEASAHGTSVEQIHFHELGNADAIADIVGVCMLMESLAPQETIASPINVGSGFVQCAHGAMPVPSPATAYILQDIPIYGRNVHEELCTPTGAAIIKHFAKRFEHMPKMRVQKIGYGMGTKDFESVNCLRTFLGETENSNDEINDWIAQLQCNLDDMTGEAVGFAVNLLLQEGALDVFTVPIQMKKNRPAVLLTCICSECKAHFFAELILRHTTTFGIRRTICDRYALKRKILTKQTLFGNIRIKTGEGYNIKKFKPEYDDIAEAAHLNNVSFGEVNDAVLCNKANKEKKI</sequence>
<dbReference type="NCBIfam" id="TIGR00299">
    <property type="entry name" value="nickel pincer cofactor biosynthesis protein LarC"/>
    <property type="match status" value="1"/>
</dbReference>
<evidence type="ECO:0000256" key="1">
    <source>
        <dbReference type="ARBA" id="ARBA00022596"/>
    </source>
</evidence>
<keyword evidence="4" id="KW-1185">Reference proteome</keyword>
<dbReference type="Pfam" id="PF01969">
    <property type="entry name" value="Ni_insertion"/>
    <property type="match status" value="1"/>
</dbReference>
<proteinExistence type="inferred from homology"/>
<keyword evidence="1 2" id="KW-0533">Nickel</keyword>
<organism evidence="3 4">
    <name type="scientific">Endomicrobium trichonymphae</name>
    <dbReference type="NCBI Taxonomy" id="1408204"/>
    <lineage>
        <taxon>Bacteria</taxon>
        <taxon>Pseudomonadati</taxon>
        <taxon>Elusimicrobiota</taxon>
        <taxon>Endomicrobiia</taxon>
        <taxon>Endomicrobiales</taxon>
        <taxon>Endomicrobiaceae</taxon>
        <taxon>Candidatus Endomicrobiellum</taxon>
    </lineage>
</organism>
<gene>
    <name evidence="3" type="ORF">ATZ36_17560</name>
</gene>
<keyword evidence="2" id="KW-0456">Lyase</keyword>
<dbReference type="GO" id="GO:0016829">
    <property type="term" value="F:lyase activity"/>
    <property type="evidence" value="ECO:0007669"/>
    <property type="project" value="UniProtKB-UniRule"/>
</dbReference>
<dbReference type="Gene3D" id="3.30.70.1380">
    <property type="entry name" value="Transcriptional regulatory protein pf0864 domain like"/>
    <property type="match status" value="1"/>
</dbReference>